<gene>
    <name evidence="9" type="ORF">HMPREF9153_1517</name>
</gene>
<dbReference type="InterPro" id="IPR005828">
    <property type="entry name" value="MFS_sugar_transport-like"/>
</dbReference>
<dbReference type="HOGENOM" id="CLU_001265_30_5_11"/>
<dbReference type="EMBL" id="AGBA01000013">
    <property type="protein sequence ID" value="EGY77974.1"/>
    <property type="molecule type" value="Genomic_DNA"/>
</dbReference>
<comment type="caution">
    <text evidence="9">The sequence shown here is derived from an EMBL/GenBank/DDBJ whole genome shotgun (WGS) entry which is preliminary data.</text>
</comment>
<evidence type="ECO:0000256" key="5">
    <source>
        <dbReference type="ARBA" id="ARBA00022989"/>
    </source>
</evidence>
<dbReference type="PRINTS" id="PR00171">
    <property type="entry name" value="SUGRTRNSPORT"/>
</dbReference>
<feature type="transmembrane region" description="Helical" evidence="7">
    <location>
        <begin position="395"/>
        <end position="419"/>
    </location>
</feature>
<accession>G4CYB0</accession>
<dbReference type="InterPro" id="IPR003663">
    <property type="entry name" value="Sugar/inositol_transpt"/>
</dbReference>
<feature type="transmembrane region" description="Helical" evidence="7">
    <location>
        <begin position="128"/>
        <end position="145"/>
    </location>
</feature>
<keyword evidence="6 7" id="KW-0472">Membrane</keyword>
<dbReference type="GO" id="GO:0005886">
    <property type="term" value="C:plasma membrane"/>
    <property type="evidence" value="ECO:0007669"/>
    <property type="project" value="UniProtKB-SubCell"/>
</dbReference>
<keyword evidence="10" id="KW-1185">Reference proteome</keyword>
<evidence type="ECO:0000256" key="6">
    <source>
        <dbReference type="ARBA" id="ARBA00023136"/>
    </source>
</evidence>
<dbReference type="Gene3D" id="1.20.1250.20">
    <property type="entry name" value="MFS general substrate transporter like domains"/>
    <property type="match status" value="1"/>
</dbReference>
<feature type="transmembrane region" description="Helical" evidence="7">
    <location>
        <begin position="367"/>
        <end position="388"/>
    </location>
</feature>
<dbReference type="Pfam" id="PF00083">
    <property type="entry name" value="Sugar_tr"/>
    <property type="match status" value="2"/>
</dbReference>
<keyword evidence="4 7" id="KW-0812">Transmembrane</keyword>
<feature type="transmembrane region" description="Helical" evidence="7">
    <location>
        <begin position="25"/>
        <end position="50"/>
    </location>
</feature>
<evidence type="ECO:0000256" key="1">
    <source>
        <dbReference type="ARBA" id="ARBA00004651"/>
    </source>
</evidence>
<feature type="transmembrane region" description="Helical" evidence="7">
    <location>
        <begin position="70"/>
        <end position="88"/>
    </location>
</feature>
<dbReference type="InterPro" id="IPR005829">
    <property type="entry name" value="Sugar_transporter_CS"/>
</dbReference>
<dbReference type="PROSITE" id="PS00216">
    <property type="entry name" value="SUGAR_TRANSPORT_1"/>
    <property type="match status" value="1"/>
</dbReference>
<dbReference type="PATRIC" id="fig|997355.3.peg.1494"/>
<evidence type="ECO:0000256" key="2">
    <source>
        <dbReference type="ARBA" id="ARBA00010992"/>
    </source>
</evidence>
<feature type="transmembrane region" description="Helical" evidence="7">
    <location>
        <begin position="470"/>
        <end position="493"/>
    </location>
</feature>
<dbReference type="InterPro" id="IPR036259">
    <property type="entry name" value="MFS_trans_sf"/>
</dbReference>
<feature type="transmembrane region" description="Helical" evidence="7">
    <location>
        <begin position="431"/>
        <end position="458"/>
    </location>
</feature>
<feature type="transmembrane region" description="Helical" evidence="7">
    <location>
        <begin position="499"/>
        <end position="517"/>
    </location>
</feature>
<feature type="transmembrane region" description="Helical" evidence="7">
    <location>
        <begin position="100"/>
        <end position="122"/>
    </location>
</feature>
<name>G4CYB0_9ACTN</name>
<dbReference type="Proteomes" id="UP000005332">
    <property type="component" value="Unassembled WGS sequence"/>
</dbReference>
<dbReference type="PROSITE" id="PS50850">
    <property type="entry name" value="MFS"/>
    <property type="match status" value="1"/>
</dbReference>
<evidence type="ECO:0000313" key="9">
    <source>
        <dbReference type="EMBL" id="EGY77974.1"/>
    </source>
</evidence>
<feature type="transmembrane region" description="Helical" evidence="7">
    <location>
        <begin position="240"/>
        <end position="259"/>
    </location>
</feature>
<dbReference type="GO" id="GO:0022857">
    <property type="term" value="F:transmembrane transporter activity"/>
    <property type="evidence" value="ECO:0007669"/>
    <property type="project" value="InterPro"/>
</dbReference>
<dbReference type="SUPFAM" id="SSF103473">
    <property type="entry name" value="MFS general substrate transporter"/>
    <property type="match status" value="1"/>
</dbReference>
<keyword evidence="3" id="KW-0813">Transport</keyword>
<evidence type="ECO:0000256" key="7">
    <source>
        <dbReference type="SAM" id="Phobius"/>
    </source>
</evidence>
<protein>
    <submittedName>
        <fullName evidence="9">MFS family major facilitator transporter</fullName>
    </submittedName>
</protein>
<dbReference type="AlphaFoldDB" id="G4CYB0"/>
<evidence type="ECO:0000256" key="4">
    <source>
        <dbReference type="ARBA" id="ARBA00022692"/>
    </source>
</evidence>
<dbReference type="InterPro" id="IPR050814">
    <property type="entry name" value="Myo-inositol_Transporter"/>
</dbReference>
<keyword evidence="5 7" id="KW-1133">Transmembrane helix</keyword>
<evidence type="ECO:0000256" key="3">
    <source>
        <dbReference type="ARBA" id="ARBA00022448"/>
    </source>
</evidence>
<organism evidence="9 10">
    <name type="scientific">Cutibacterium avidum ATCC 25577</name>
    <dbReference type="NCBI Taxonomy" id="997355"/>
    <lineage>
        <taxon>Bacteria</taxon>
        <taxon>Bacillati</taxon>
        <taxon>Actinomycetota</taxon>
        <taxon>Actinomycetes</taxon>
        <taxon>Propionibacteriales</taxon>
        <taxon>Propionibacteriaceae</taxon>
        <taxon>Cutibacterium</taxon>
    </lineage>
</organism>
<feature type="transmembrane region" description="Helical" evidence="7">
    <location>
        <begin position="157"/>
        <end position="179"/>
    </location>
</feature>
<comment type="subcellular location">
    <subcellularLocation>
        <location evidence="1">Cell membrane</location>
        <topology evidence="1">Multi-pass membrane protein</topology>
    </subcellularLocation>
</comment>
<feature type="domain" description="Major facilitator superfamily (MFS) profile" evidence="8">
    <location>
        <begin position="28"/>
        <end position="524"/>
    </location>
</feature>
<sequence length="540" mass="57566">MSVTSRTEVAELVETTRPAGPKRRIGVVAAVATLGSLLFGYDTGVISGALPFMYLPHGAGGLALTVGHEGAIGGTLTLGAAFGGLIGGMMSDRWGRRHNLLTLAVLFIIGALGTAVAPSIWVMYPFRVVLGFAVGAASATVPVYLSETSPKRMRGRIVALDQFMIVFGQLLAFSVNAAISAAHGGPTLTVTADPSGRLAPGTYSWDKLQAMATSHGGTMSDEAFHAFVMQLSVSAGSGGAWRWMLVVCTLPAVALWIGMRRMPESARWHLSHGRLQEAIACLKQVRVEGADEPIVDEVTEMVELNGEGGRLTHRQQWAVVMESRWTRRLLLVGIFLAAVNQTTGVNTVMYYAPKVLEFAGMSTQASIIAQVANGVMSVIGAGAGLWLIERFDRRHLLIFDVTAVGVCLLGIAATFGFAIAPHVGKGVPAWAPILVLVLMSIFMLIVQSTNGTVVWTMLGEMFPTRMRGAMNGAAVFCGWLANATITWTFPAMLAGLGGAGTYLTYGIVNLVIALILVKVMPETRGRSLEEIEVEMKRWYA</sequence>
<evidence type="ECO:0000259" key="8">
    <source>
        <dbReference type="PROSITE" id="PS50850"/>
    </source>
</evidence>
<reference evidence="9 10" key="1">
    <citation type="submission" date="2011-06" db="EMBL/GenBank/DDBJ databases">
        <authorList>
            <person name="Muzny D."/>
            <person name="Qin X."/>
            <person name="Deng J."/>
            <person name="Jiang H."/>
            <person name="Liu Y."/>
            <person name="Qu J."/>
            <person name="Song X.-Z."/>
            <person name="Zhang L."/>
            <person name="Thornton R."/>
            <person name="Coyle M."/>
            <person name="Francisco L."/>
            <person name="Jackson L."/>
            <person name="Javaid M."/>
            <person name="Korchina V."/>
            <person name="Kovar C."/>
            <person name="Mata R."/>
            <person name="Mathew T."/>
            <person name="Ngo R."/>
            <person name="Nguyen L."/>
            <person name="Nguyen N."/>
            <person name="Okwuonu G."/>
            <person name="Ongeri F."/>
            <person name="Pham C."/>
            <person name="Simmons D."/>
            <person name="Wilczek-Boney K."/>
            <person name="Hale W."/>
            <person name="Jakkamsetti A."/>
            <person name="Pham P."/>
            <person name="Ruth R."/>
            <person name="San Lucas F."/>
            <person name="Warren J."/>
            <person name="Zhang J."/>
            <person name="Zhao Z."/>
            <person name="Zhou C."/>
            <person name="Zhu D."/>
            <person name="Lee S."/>
            <person name="Bess C."/>
            <person name="Blankenburg K."/>
            <person name="Forbes L."/>
            <person name="Fu Q."/>
            <person name="Gubbala S."/>
            <person name="Hirani K."/>
            <person name="Jayaseelan J.C."/>
            <person name="Lara F."/>
            <person name="Munidasa M."/>
            <person name="Palculict T."/>
            <person name="Patil S."/>
            <person name="Pu L.-L."/>
            <person name="Saada N."/>
            <person name="Tang L."/>
            <person name="Weissenberger G."/>
            <person name="Zhu Y."/>
            <person name="Hemphill L."/>
            <person name="Shang Y."/>
            <person name="Youmans B."/>
            <person name="Ayvaz T."/>
            <person name="Ross M."/>
            <person name="Santibanez J."/>
            <person name="Aqrawi P."/>
            <person name="Gross S."/>
            <person name="Joshi V."/>
            <person name="Fowler G."/>
            <person name="Nazareth L."/>
            <person name="Reid J."/>
            <person name="Worley K."/>
            <person name="Petrosino J."/>
            <person name="Highlander S."/>
            <person name="Gibbs R."/>
        </authorList>
    </citation>
    <scope>NUCLEOTIDE SEQUENCE [LARGE SCALE GENOMIC DNA]</scope>
    <source>
        <strain evidence="9 10">ATCC 25577</strain>
    </source>
</reference>
<dbReference type="InterPro" id="IPR020846">
    <property type="entry name" value="MFS_dom"/>
</dbReference>
<dbReference type="PANTHER" id="PTHR48020">
    <property type="entry name" value="PROTON MYO-INOSITOL COTRANSPORTER"/>
    <property type="match status" value="1"/>
</dbReference>
<evidence type="ECO:0000313" key="10">
    <source>
        <dbReference type="Proteomes" id="UP000005332"/>
    </source>
</evidence>
<dbReference type="PROSITE" id="PS00217">
    <property type="entry name" value="SUGAR_TRANSPORT_2"/>
    <property type="match status" value="1"/>
</dbReference>
<comment type="similarity">
    <text evidence="2">Belongs to the major facilitator superfamily. Sugar transporter (TC 2.A.1.1) family.</text>
</comment>
<proteinExistence type="inferred from homology"/>
<dbReference type="PANTHER" id="PTHR48020:SF12">
    <property type="entry name" value="PROTON MYO-INOSITOL COTRANSPORTER"/>
    <property type="match status" value="1"/>
</dbReference>
<feature type="transmembrane region" description="Helical" evidence="7">
    <location>
        <begin position="329"/>
        <end position="352"/>
    </location>
</feature>